<proteinExistence type="predicted"/>
<evidence type="ECO:0000313" key="2">
    <source>
        <dbReference type="Proteomes" id="UP001202180"/>
    </source>
</evidence>
<accession>A0ABT0HSZ7</accession>
<sequence length="80" mass="9324">MFELYVGDVVYYTTTEQTLAKDKIKAIVRSKEKGRVRHVYQLFNGLSKLESELFLSVKRAKDHFERCKIQISVPKGLETD</sequence>
<name>A0ABT0HSZ7_9BACT</name>
<comment type="caution">
    <text evidence="1">The sequence shown here is derived from an EMBL/GenBank/DDBJ whole genome shotgun (WGS) entry which is preliminary data.</text>
</comment>
<dbReference type="Proteomes" id="UP001202180">
    <property type="component" value="Unassembled WGS sequence"/>
</dbReference>
<reference evidence="1 2" key="1">
    <citation type="submission" date="2022-04" db="EMBL/GenBank/DDBJ databases">
        <title>Spirosoma sp. strain RP8 genome sequencing and assembly.</title>
        <authorList>
            <person name="Jung Y."/>
        </authorList>
    </citation>
    <scope>NUCLEOTIDE SEQUENCE [LARGE SCALE GENOMIC DNA]</scope>
    <source>
        <strain evidence="1 2">RP8</strain>
    </source>
</reference>
<protein>
    <submittedName>
        <fullName evidence="1">Uncharacterized protein</fullName>
    </submittedName>
</protein>
<dbReference type="EMBL" id="JALPRF010000006">
    <property type="protein sequence ID" value="MCK8495100.1"/>
    <property type="molecule type" value="Genomic_DNA"/>
</dbReference>
<gene>
    <name evidence="1" type="ORF">M0L20_24725</name>
</gene>
<organism evidence="1 2">
    <name type="scientific">Spirosoma liriopis</name>
    <dbReference type="NCBI Taxonomy" id="2937440"/>
    <lineage>
        <taxon>Bacteria</taxon>
        <taxon>Pseudomonadati</taxon>
        <taxon>Bacteroidota</taxon>
        <taxon>Cytophagia</taxon>
        <taxon>Cytophagales</taxon>
        <taxon>Cytophagaceae</taxon>
        <taxon>Spirosoma</taxon>
    </lineage>
</organism>
<evidence type="ECO:0000313" key="1">
    <source>
        <dbReference type="EMBL" id="MCK8495100.1"/>
    </source>
</evidence>
<keyword evidence="2" id="KW-1185">Reference proteome</keyword>
<dbReference type="RefSeq" id="WP_232563478.1">
    <property type="nucleotide sequence ID" value="NZ_JALPRF010000006.1"/>
</dbReference>